<accession>A0A7F8RK46</accession>
<gene>
    <name evidence="2" type="primary">ERI1</name>
</gene>
<dbReference type="GO" id="GO:0003676">
    <property type="term" value="F:nucleic acid binding"/>
    <property type="evidence" value="ECO:0007669"/>
    <property type="project" value="InterPro"/>
</dbReference>
<dbReference type="AlphaFoldDB" id="A0A7F8RK46"/>
<dbReference type="OrthoDB" id="448399at2759"/>
<name>A0A7F8RK46_LEPWE</name>
<protein>
    <submittedName>
        <fullName evidence="2">3'-5' exoribonuclease 1</fullName>
    </submittedName>
</protein>
<keyword evidence="1" id="KW-1185">Reference proteome</keyword>
<dbReference type="CTD" id="90459"/>
<reference evidence="2" key="1">
    <citation type="submission" date="2025-08" db="UniProtKB">
        <authorList>
            <consortium name="RefSeq"/>
        </authorList>
    </citation>
    <scope>IDENTIFICATION</scope>
    <source>
        <tissue evidence="2">Liver</tissue>
    </source>
</reference>
<dbReference type="Proteomes" id="UP000245341">
    <property type="component" value="Unplaced"/>
</dbReference>
<dbReference type="KEGG" id="lww:102726922"/>
<sequence>MSKFLNIQCRLSRLKYPPFAKKWINIRKSYGNFYKILGFFHLLAVVNTAPVNVDVQITESLLSVLWVYTQKWNWIIRFLEAKPN</sequence>
<organism evidence="1 2">
    <name type="scientific">Leptonychotes weddellii</name>
    <name type="common">Weddell seal</name>
    <name type="synonym">Otaria weddellii</name>
    <dbReference type="NCBI Taxonomy" id="9713"/>
    <lineage>
        <taxon>Eukaryota</taxon>
        <taxon>Metazoa</taxon>
        <taxon>Chordata</taxon>
        <taxon>Craniata</taxon>
        <taxon>Vertebrata</taxon>
        <taxon>Euteleostomi</taxon>
        <taxon>Mammalia</taxon>
        <taxon>Eutheria</taxon>
        <taxon>Laurasiatheria</taxon>
        <taxon>Carnivora</taxon>
        <taxon>Caniformia</taxon>
        <taxon>Pinnipedia</taxon>
        <taxon>Phocidae</taxon>
        <taxon>Monachinae</taxon>
        <taxon>Lobodontini</taxon>
        <taxon>Leptonychotes</taxon>
    </lineage>
</organism>
<dbReference type="InterPro" id="IPR036397">
    <property type="entry name" value="RNaseH_sf"/>
</dbReference>
<dbReference type="GeneID" id="102726922"/>
<dbReference type="Gene3D" id="3.30.420.10">
    <property type="entry name" value="Ribonuclease H-like superfamily/Ribonuclease H"/>
    <property type="match status" value="1"/>
</dbReference>
<proteinExistence type="predicted"/>
<evidence type="ECO:0000313" key="2">
    <source>
        <dbReference type="RefSeq" id="XP_030893143.1"/>
    </source>
</evidence>
<dbReference type="RefSeq" id="XP_030893143.1">
    <property type="nucleotide sequence ID" value="XM_031037283.1"/>
</dbReference>
<evidence type="ECO:0000313" key="1">
    <source>
        <dbReference type="Proteomes" id="UP000245341"/>
    </source>
</evidence>